<evidence type="ECO:0000256" key="1">
    <source>
        <dbReference type="ARBA" id="ARBA00009437"/>
    </source>
</evidence>
<dbReference type="PRINTS" id="PR00039">
    <property type="entry name" value="HTHLYSR"/>
</dbReference>
<dbReference type="Pfam" id="PF03466">
    <property type="entry name" value="LysR_substrate"/>
    <property type="match status" value="1"/>
</dbReference>
<dbReference type="InterPro" id="IPR036390">
    <property type="entry name" value="WH_DNA-bd_sf"/>
</dbReference>
<dbReference type="PANTHER" id="PTHR30419:SF31">
    <property type="entry name" value="BLR3139 PROTEIN"/>
    <property type="match status" value="1"/>
</dbReference>
<dbReference type="Pfam" id="PF00126">
    <property type="entry name" value="HTH_1"/>
    <property type="match status" value="1"/>
</dbReference>
<keyword evidence="2" id="KW-0805">Transcription regulation</keyword>
<dbReference type="PROSITE" id="PS50931">
    <property type="entry name" value="HTH_LYSR"/>
    <property type="match status" value="1"/>
</dbReference>
<reference evidence="7" key="1">
    <citation type="journal article" date="2019" name="Int. J. Syst. Evol. Microbiol.">
        <title>The Global Catalogue of Microorganisms (GCM) 10K type strain sequencing project: providing services to taxonomists for standard genome sequencing and annotation.</title>
        <authorList>
            <consortium name="The Broad Institute Genomics Platform"/>
            <consortium name="The Broad Institute Genome Sequencing Center for Infectious Disease"/>
            <person name="Wu L."/>
            <person name="Ma J."/>
        </authorList>
    </citation>
    <scope>NUCLEOTIDE SEQUENCE [LARGE SCALE GENOMIC DNA]</scope>
    <source>
        <strain evidence="7">CCUG 56698</strain>
    </source>
</reference>
<evidence type="ECO:0000256" key="3">
    <source>
        <dbReference type="ARBA" id="ARBA00023125"/>
    </source>
</evidence>
<organism evidence="6 7">
    <name type="scientific">Schaalia naturae</name>
    <dbReference type="NCBI Taxonomy" id="635203"/>
    <lineage>
        <taxon>Bacteria</taxon>
        <taxon>Bacillati</taxon>
        <taxon>Actinomycetota</taxon>
        <taxon>Actinomycetes</taxon>
        <taxon>Actinomycetales</taxon>
        <taxon>Actinomycetaceae</taxon>
        <taxon>Schaalia</taxon>
    </lineage>
</organism>
<evidence type="ECO:0000313" key="6">
    <source>
        <dbReference type="EMBL" id="MFC7581686.1"/>
    </source>
</evidence>
<keyword evidence="7" id="KW-1185">Reference proteome</keyword>
<dbReference type="InterPro" id="IPR050950">
    <property type="entry name" value="HTH-type_LysR_regulators"/>
</dbReference>
<dbReference type="PANTHER" id="PTHR30419">
    <property type="entry name" value="HTH-TYPE TRANSCRIPTIONAL REGULATOR YBHD"/>
    <property type="match status" value="1"/>
</dbReference>
<comment type="similarity">
    <text evidence="1">Belongs to the LysR transcriptional regulatory family.</text>
</comment>
<keyword evidence="3" id="KW-0238">DNA-binding</keyword>
<dbReference type="Gene3D" id="1.10.10.10">
    <property type="entry name" value="Winged helix-like DNA-binding domain superfamily/Winged helix DNA-binding domain"/>
    <property type="match status" value="1"/>
</dbReference>
<name>A0ABW2SNH8_9ACTO</name>
<dbReference type="RefSeq" id="WP_380975193.1">
    <property type="nucleotide sequence ID" value="NZ_JBHTEF010000001.1"/>
</dbReference>
<evidence type="ECO:0000256" key="2">
    <source>
        <dbReference type="ARBA" id="ARBA00023015"/>
    </source>
</evidence>
<dbReference type="CDD" id="cd08436">
    <property type="entry name" value="PBP2_LTTR_like_3"/>
    <property type="match status" value="1"/>
</dbReference>
<evidence type="ECO:0000256" key="4">
    <source>
        <dbReference type="ARBA" id="ARBA00023163"/>
    </source>
</evidence>
<proteinExistence type="inferred from homology"/>
<comment type="caution">
    <text evidence="6">The sequence shown here is derived from an EMBL/GenBank/DDBJ whole genome shotgun (WGS) entry which is preliminary data.</text>
</comment>
<sequence length="303" mass="32514">MELRQLEYVVTLADEGQFTRAAAVCQVSQSGLSAAIRSLEEELSSPLFARTTRRVSLTDAGRAFLPFARQTLAQASAARDAVVRATQSLSGRLRVGAEQCLGLVDVPALLERFHRRYPLVEIQFTQAGSHDLVDQVHAGLLDVAFVATTEHLGAVSSVEIGRGPIVALVPQGHPLASRAGIRWRDLTGLEFIDFRESWGVRSLNDATCRAQGVRRRVGCTVDDVHTLLDLIHRGLGIALVPRHVADKPQAGGLVAVPLPSAFPSWVVSAITGMHAEPSASRLLEILDSDEPACSTSVVAVPRG</sequence>
<dbReference type="SUPFAM" id="SSF46785">
    <property type="entry name" value="Winged helix' DNA-binding domain"/>
    <property type="match status" value="1"/>
</dbReference>
<evidence type="ECO:0000259" key="5">
    <source>
        <dbReference type="PROSITE" id="PS50931"/>
    </source>
</evidence>
<dbReference type="InterPro" id="IPR036388">
    <property type="entry name" value="WH-like_DNA-bd_sf"/>
</dbReference>
<feature type="domain" description="HTH lysR-type" evidence="5">
    <location>
        <begin position="1"/>
        <end position="58"/>
    </location>
</feature>
<dbReference type="EMBL" id="JBHTEF010000001">
    <property type="protein sequence ID" value="MFC7581686.1"/>
    <property type="molecule type" value="Genomic_DNA"/>
</dbReference>
<dbReference type="InterPro" id="IPR005119">
    <property type="entry name" value="LysR_subst-bd"/>
</dbReference>
<gene>
    <name evidence="6" type="ORF">ACFQWG_10820</name>
</gene>
<accession>A0ABW2SNH8</accession>
<keyword evidence="4" id="KW-0804">Transcription</keyword>
<evidence type="ECO:0000313" key="7">
    <source>
        <dbReference type="Proteomes" id="UP001596527"/>
    </source>
</evidence>
<dbReference type="InterPro" id="IPR000847">
    <property type="entry name" value="LysR_HTH_N"/>
</dbReference>
<dbReference type="Gene3D" id="3.40.190.290">
    <property type="match status" value="1"/>
</dbReference>
<dbReference type="Proteomes" id="UP001596527">
    <property type="component" value="Unassembled WGS sequence"/>
</dbReference>
<protein>
    <submittedName>
        <fullName evidence="6">LysR family transcriptional regulator</fullName>
    </submittedName>
</protein>
<dbReference type="SUPFAM" id="SSF53850">
    <property type="entry name" value="Periplasmic binding protein-like II"/>
    <property type="match status" value="1"/>
</dbReference>